<reference evidence="1 2" key="1">
    <citation type="journal article" date="2023" name="IScience">
        <title>Expanded male sex-determining region conserved during the evolution of homothallism in the green alga Volvox.</title>
        <authorList>
            <person name="Yamamoto K."/>
            <person name="Matsuzaki R."/>
            <person name="Mahakham W."/>
            <person name="Heman W."/>
            <person name="Sekimoto H."/>
            <person name="Kawachi M."/>
            <person name="Minakuchi Y."/>
            <person name="Toyoda A."/>
            <person name="Nozaki H."/>
        </authorList>
    </citation>
    <scope>NUCLEOTIDE SEQUENCE [LARGE SCALE GENOMIC DNA]</scope>
    <source>
        <strain evidence="1 2">NIES-4468</strain>
    </source>
</reference>
<dbReference type="EMBL" id="BSDZ01000032">
    <property type="protein sequence ID" value="GLI66457.1"/>
    <property type="molecule type" value="Genomic_DNA"/>
</dbReference>
<sequence>MRMLLITKIWAHVPTLPREVCSRALLQAPHVPPYFLPPLSWLFSSLSRLHLLPSSHKLHPASCMQENGSAWSAPRRVFFADVGPHAGSREAFRHGNSDAGDVFVIVESKLESAAVPLPAKYQMVTDVYGSNAARDAILLA</sequence>
<comment type="caution">
    <text evidence="1">The sequence shown here is derived from an EMBL/GenBank/DDBJ whole genome shotgun (WGS) entry which is preliminary data.</text>
</comment>
<accession>A0ABQ5SAS2</accession>
<organism evidence="1 2">
    <name type="scientific">Volvox africanus</name>
    <dbReference type="NCBI Taxonomy" id="51714"/>
    <lineage>
        <taxon>Eukaryota</taxon>
        <taxon>Viridiplantae</taxon>
        <taxon>Chlorophyta</taxon>
        <taxon>core chlorophytes</taxon>
        <taxon>Chlorophyceae</taxon>
        <taxon>CS clade</taxon>
        <taxon>Chlamydomonadales</taxon>
        <taxon>Volvocaceae</taxon>
        <taxon>Volvox</taxon>
    </lineage>
</organism>
<proteinExistence type="predicted"/>
<name>A0ABQ5SAS2_9CHLO</name>
<evidence type="ECO:0000313" key="2">
    <source>
        <dbReference type="Proteomes" id="UP001165090"/>
    </source>
</evidence>
<protein>
    <submittedName>
        <fullName evidence="1">Uncharacterized protein</fullName>
    </submittedName>
</protein>
<gene>
    <name evidence="1" type="ORF">VaNZ11_010270</name>
</gene>
<evidence type="ECO:0000313" key="1">
    <source>
        <dbReference type="EMBL" id="GLI66457.1"/>
    </source>
</evidence>
<keyword evidence="2" id="KW-1185">Reference proteome</keyword>
<dbReference type="Proteomes" id="UP001165090">
    <property type="component" value="Unassembled WGS sequence"/>
</dbReference>